<feature type="non-terminal residue" evidence="2">
    <location>
        <position position="1"/>
    </location>
</feature>
<dbReference type="AlphaFoldDB" id="X1LS90"/>
<keyword evidence="1" id="KW-0812">Transmembrane</keyword>
<sequence>GALLPDLDAFLHLIIPIEAFEHAIFTHTIIGALLLTVIYTIITWGIGHNYLKELDIDFRFLLLIALAGIASHLILDIFTYREDIWTTSAHLYFWPLSNFSFHLNAFFHQSVIS</sequence>
<name>X1LS90_9ZZZZ</name>
<gene>
    <name evidence="2" type="ORF">S06H3_31515</name>
</gene>
<evidence type="ECO:0008006" key="3">
    <source>
        <dbReference type="Google" id="ProtNLM"/>
    </source>
</evidence>
<keyword evidence="1" id="KW-0472">Membrane</keyword>
<accession>X1LS90</accession>
<dbReference type="EMBL" id="BARV01018670">
    <property type="protein sequence ID" value="GAI22247.1"/>
    <property type="molecule type" value="Genomic_DNA"/>
</dbReference>
<evidence type="ECO:0000313" key="2">
    <source>
        <dbReference type="EMBL" id="GAI22247.1"/>
    </source>
</evidence>
<feature type="transmembrane region" description="Helical" evidence="1">
    <location>
        <begin position="58"/>
        <end position="79"/>
    </location>
</feature>
<comment type="caution">
    <text evidence="2">The sequence shown here is derived from an EMBL/GenBank/DDBJ whole genome shotgun (WGS) entry which is preliminary data.</text>
</comment>
<feature type="transmembrane region" description="Helical" evidence="1">
    <location>
        <begin position="24"/>
        <end position="46"/>
    </location>
</feature>
<protein>
    <recommendedName>
        <fullName evidence="3">Membrane-bound metal-dependent hydrolase</fullName>
    </recommendedName>
</protein>
<dbReference type="InterPro" id="IPR007404">
    <property type="entry name" value="YdjM-like"/>
</dbReference>
<reference evidence="2" key="1">
    <citation type="journal article" date="2014" name="Front. Microbiol.">
        <title>High frequency of phylogenetically diverse reductive dehalogenase-homologous genes in deep subseafloor sedimentary metagenomes.</title>
        <authorList>
            <person name="Kawai M."/>
            <person name="Futagami T."/>
            <person name="Toyoda A."/>
            <person name="Takaki Y."/>
            <person name="Nishi S."/>
            <person name="Hori S."/>
            <person name="Arai W."/>
            <person name="Tsubouchi T."/>
            <person name="Morono Y."/>
            <person name="Uchiyama I."/>
            <person name="Ito T."/>
            <person name="Fujiyama A."/>
            <person name="Inagaki F."/>
            <person name="Takami H."/>
        </authorList>
    </citation>
    <scope>NUCLEOTIDE SEQUENCE</scope>
    <source>
        <strain evidence="2">Expedition CK06-06</strain>
    </source>
</reference>
<proteinExistence type="predicted"/>
<organism evidence="2">
    <name type="scientific">marine sediment metagenome</name>
    <dbReference type="NCBI Taxonomy" id="412755"/>
    <lineage>
        <taxon>unclassified sequences</taxon>
        <taxon>metagenomes</taxon>
        <taxon>ecological metagenomes</taxon>
    </lineage>
</organism>
<dbReference type="Pfam" id="PF04307">
    <property type="entry name" value="YdjM"/>
    <property type="match status" value="1"/>
</dbReference>
<evidence type="ECO:0000256" key="1">
    <source>
        <dbReference type="SAM" id="Phobius"/>
    </source>
</evidence>
<keyword evidence="1" id="KW-1133">Transmembrane helix</keyword>